<dbReference type="InterPro" id="IPR039653">
    <property type="entry name" value="Prenyltransferase"/>
</dbReference>
<evidence type="ECO:0000256" key="5">
    <source>
        <dbReference type="ARBA" id="ARBA00022692"/>
    </source>
</evidence>
<proteinExistence type="inferred from homology"/>
<dbReference type="OrthoDB" id="2689219at2759"/>
<sequence>RVLIELTRIPWFPVENDLVLWPFALGFLPAAYHGELPMNEVVKGILFYLLLSTLMHCAACVINDMLDCDFDRKLVQRTKDQPFASGVVTKKEASILLAVLIAA</sequence>
<dbReference type="AlphaFoldDB" id="A0A1B7MR64"/>
<name>A0A1B7MR64_9AGAM</name>
<evidence type="ECO:0000256" key="4">
    <source>
        <dbReference type="ARBA" id="ARBA00022679"/>
    </source>
</evidence>
<dbReference type="Pfam" id="PF01040">
    <property type="entry name" value="UbiA"/>
    <property type="match status" value="1"/>
</dbReference>
<evidence type="ECO:0000256" key="1">
    <source>
        <dbReference type="ARBA" id="ARBA00001946"/>
    </source>
</evidence>
<evidence type="ECO:0008006" key="10">
    <source>
        <dbReference type="Google" id="ProtNLM"/>
    </source>
</evidence>
<reference evidence="8 9" key="1">
    <citation type="submission" date="2016-06" db="EMBL/GenBank/DDBJ databases">
        <title>Comparative genomics of the ectomycorrhizal sister species Rhizopogon vinicolor and Rhizopogon vesiculosus (Basidiomycota: Boletales) reveals a divergence of the mating type B locus.</title>
        <authorList>
            <consortium name="DOE Joint Genome Institute"/>
            <person name="Mujic A.B."/>
            <person name="Kuo A."/>
            <person name="Tritt A."/>
            <person name="Lipzen A."/>
            <person name="Chen C."/>
            <person name="Johnson J."/>
            <person name="Sharma A."/>
            <person name="Barry K."/>
            <person name="Grigoriev I.V."/>
            <person name="Spatafora J.W."/>
        </authorList>
    </citation>
    <scope>NUCLEOTIDE SEQUENCE [LARGE SCALE GENOMIC DNA]</scope>
    <source>
        <strain evidence="8 9">AM-OR11-026</strain>
    </source>
</reference>
<keyword evidence="7" id="KW-0472">Membrane</keyword>
<evidence type="ECO:0000256" key="2">
    <source>
        <dbReference type="ARBA" id="ARBA00004141"/>
    </source>
</evidence>
<evidence type="ECO:0000256" key="6">
    <source>
        <dbReference type="ARBA" id="ARBA00022989"/>
    </source>
</evidence>
<dbReference type="Gene3D" id="1.10.357.140">
    <property type="entry name" value="UbiA prenyltransferase"/>
    <property type="match status" value="1"/>
</dbReference>
<dbReference type="InParanoid" id="A0A1B7MR64"/>
<dbReference type="PANTHER" id="PTHR11048:SF28">
    <property type="entry name" value="4-HYDROXYBENZOATE POLYPRENYLTRANSFERASE, MITOCHONDRIAL"/>
    <property type="match status" value="1"/>
</dbReference>
<feature type="non-terminal residue" evidence="8">
    <location>
        <position position="103"/>
    </location>
</feature>
<accession>A0A1B7MR64</accession>
<feature type="non-terminal residue" evidence="8">
    <location>
        <position position="1"/>
    </location>
</feature>
<dbReference type="Proteomes" id="UP000092154">
    <property type="component" value="Unassembled WGS sequence"/>
</dbReference>
<keyword evidence="5" id="KW-0812">Transmembrane</keyword>
<dbReference type="GO" id="GO:0005743">
    <property type="term" value="C:mitochondrial inner membrane"/>
    <property type="evidence" value="ECO:0007669"/>
    <property type="project" value="TreeGrafter"/>
</dbReference>
<comment type="cofactor">
    <cofactor evidence="1">
        <name>Mg(2+)</name>
        <dbReference type="ChEBI" id="CHEBI:18420"/>
    </cofactor>
</comment>
<keyword evidence="9" id="KW-1185">Reference proteome</keyword>
<dbReference type="PANTHER" id="PTHR11048">
    <property type="entry name" value="PRENYLTRANSFERASES"/>
    <property type="match status" value="1"/>
</dbReference>
<evidence type="ECO:0000256" key="7">
    <source>
        <dbReference type="ARBA" id="ARBA00023136"/>
    </source>
</evidence>
<dbReference type="GO" id="GO:0016765">
    <property type="term" value="F:transferase activity, transferring alkyl or aryl (other than methyl) groups"/>
    <property type="evidence" value="ECO:0007669"/>
    <property type="project" value="InterPro"/>
</dbReference>
<comment type="similarity">
    <text evidence="3">Belongs to the UbiA prenyltransferase family.</text>
</comment>
<evidence type="ECO:0000313" key="8">
    <source>
        <dbReference type="EMBL" id="OAX35094.1"/>
    </source>
</evidence>
<dbReference type="STRING" id="1314800.A0A1B7MR64"/>
<comment type="subcellular location">
    <subcellularLocation>
        <location evidence="2">Membrane</location>
        <topology evidence="2">Multi-pass membrane protein</topology>
    </subcellularLocation>
</comment>
<dbReference type="EMBL" id="KV448533">
    <property type="protein sequence ID" value="OAX35094.1"/>
    <property type="molecule type" value="Genomic_DNA"/>
</dbReference>
<evidence type="ECO:0000256" key="3">
    <source>
        <dbReference type="ARBA" id="ARBA00005985"/>
    </source>
</evidence>
<organism evidence="8 9">
    <name type="scientific">Rhizopogon vinicolor AM-OR11-026</name>
    <dbReference type="NCBI Taxonomy" id="1314800"/>
    <lineage>
        <taxon>Eukaryota</taxon>
        <taxon>Fungi</taxon>
        <taxon>Dikarya</taxon>
        <taxon>Basidiomycota</taxon>
        <taxon>Agaricomycotina</taxon>
        <taxon>Agaricomycetes</taxon>
        <taxon>Agaricomycetidae</taxon>
        <taxon>Boletales</taxon>
        <taxon>Suillineae</taxon>
        <taxon>Rhizopogonaceae</taxon>
        <taxon>Rhizopogon</taxon>
    </lineage>
</organism>
<protein>
    <recommendedName>
        <fullName evidence="10">UbiA prenyltransferase</fullName>
    </recommendedName>
</protein>
<dbReference type="GO" id="GO:0006744">
    <property type="term" value="P:ubiquinone biosynthetic process"/>
    <property type="evidence" value="ECO:0007669"/>
    <property type="project" value="TreeGrafter"/>
</dbReference>
<keyword evidence="4" id="KW-0808">Transferase</keyword>
<dbReference type="InterPro" id="IPR000537">
    <property type="entry name" value="UbiA_prenyltransferase"/>
</dbReference>
<keyword evidence="6" id="KW-1133">Transmembrane helix</keyword>
<evidence type="ECO:0000313" key="9">
    <source>
        <dbReference type="Proteomes" id="UP000092154"/>
    </source>
</evidence>
<gene>
    <name evidence="8" type="ORF">K503DRAFT_655932</name>
</gene>
<dbReference type="InterPro" id="IPR044878">
    <property type="entry name" value="UbiA_sf"/>
</dbReference>